<dbReference type="InterPro" id="IPR031825">
    <property type="entry name" value="RXLR"/>
</dbReference>
<name>A0A8T1V948_9STRA</name>
<comment type="domain">
    <text evidence="5">The RxLR-dEER motif acts to carry the protein into the host cell cytoplasm through binding to cell surface phosphatidylinositol-3-phosphate.</text>
</comment>
<keyword evidence="4 5" id="KW-0732">Signal</keyword>
<evidence type="ECO:0000256" key="2">
    <source>
        <dbReference type="ARBA" id="ARBA00010400"/>
    </source>
</evidence>
<comment type="caution">
    <text evidence="6">The sequence shown here is derived from an EMBL/GenBank/DDBJ whole genome shotgun (WGS) entry which is preliminary data.</text>
</comment>
<reference evidence="6" key="1">
    <citation type="submission" date="2021-02" db="EMBL/GenBank/DDBJ databases">
        <authorList>
            <person name="Palmer J.M."/>
        </authorList>
    </citation>
    <scope>NUCLEOTIDE SEQUENCE</scope>
    <source>
        <strain evidence="6">SCRP734</strain>
    </source>
</reference>
<dbReference type="EMBL" id="JAGDFM010000622">
    <property type="protein sequence ID" value="KAG7376790.1"/>
    <property type="molecule type" value="Genomic_DNA"/>
</dbReference>
<comment type="subcellular location">
    <subcellularLocation>
        <location evidence="1 5">Secreted</location>
    </subcellularLocation>
</comment>
<organism evidence="6 7">
    <name type="scientific">Phytophthora pseudosyringae</name>
    <dbReference type="NCBI Taxonomy" id="221518"/>
    <lineage>
        <taxon>Eukaryota</taxon>
        <taxon>Sar</taxon>
        <taxon>Stramenopiles</taxon>
        <taxon>Oomycota</taxon>
        <taxon>Peronosporomycetes</taxon>
        <taxon>Peronosporales</taxon>
        <taxon>Peronosporaceae</taxon>
        <taxon>Phytophthora</taxon>
    </lineage>
</organism>
<keyword evidence="7" id="KW-1185">Reference proteome</keyword>
<dbReference type="AlphaFoldDB" id="A0A8T1V948"/>
<comment type="function">
    <text evidence="5">Effector that suppresses plant defense responses during pathogen infection.</text>
</comment>
<evidence type="ECO:0000256" key="5">
    <source>
        <dbReference type="RuleBase" id="RU367124"/>
    </source>
</evidence>
<sequence>MRLLVWVLLVTLVTLLSNAEAASSTVGNSDTTKSSKLESSQARALYGEHNVNNHGYLRALKAVEPTVDDLDADGEERAISFSNILNQAKTALGGTKAGVSGQAAKMKDHATGILFKRLYNSGATPTSLKSRLMGTNFGKSFLDKYNVWWKSVRKTAEVPK</sequence>
<dbReference type="Pfam" id="PF16810">
    <property type="entry name" value="RXLR"/>
    <property type="match status" value="1"/>
</dbReference>
<evidence type="ECO:0000256" key="4">
    <source>
        <dbReference type="ARBA" id="ARBA00022729"/>
    </source>
</evidence>
<gene>
    <name evidence="6" type="ORF">PHYPSEUDO_012753</name>
</gene>
<protein>
    <recommendedName>
        <fullName evidence="5">RxLR effector protein</fullName>
    </recommendedName>
</protein>
<comment type="similarity">
    <text evidence="2 5">Belongs to the RxLR effector family.</text>
</comment>
<keyword evidence="3 5" id="KW-0964">Secreted</keyword>
<dbReference type="Proteomes" id="UP000694044">
    <property type="component" value="Unassembled WGS sequence"/>
</dbReference>
<evidence type="ECO:0000256" key="3">
    <source>
        <dbReference type="ARBA" id="ARBA00022525"/>
    </source>
</evidence>
<dbReference type="OrthoDB" id="126213at2759"/>
<evidence type="ECO:0000313" key="6">
    <source>
        <dbReference type="EMBL" id="KAG7376790.1"/>
    </source>
</evidence>
<feature type="chain" id="PRO_5044970299" description="RxLR effector protein" evidence="5">
    <location>
        <begin position="22"/>
        <end position="160"/>
    </location>
</feature>
<evidence type="ECO:0000256" key="1">
    <source>
        <dbReference type="ARBA" id="ARBA00004613"/>
    </source>
</evidence>
<accession>A0A8T1V948</accession>
<evidence type="ECO:0000313" key="7">
    <source>
        <dbReference type="Proteomes" id="UP000694044"/>
    </source>
</evidence>
<proteinExistence type="inferred from homology"/>
<feature type="signal peptide" evidence="5">
    <location>
        <begin position="1"/>
        <end position="21"/>
    </location>
</feature>